<dbReference type="OrthoDB" id="10331731at2759"/>
<dbReference type="KEGG" id="spar:SPRG_19898"/>
<proteinExistence type="predicted"/>
<sequence>MLHFDELHVLEHGLGATTQVTSLASRLYEWLPARWFLRSSATTPDVLSEEFVSVFSMVRGFRRAIVTLDQPNHCIWNGAKVMALRDVSAVIPMHTPHDSPAWRLLLQDAATLQSWTLGFTAEADFQLWLHDLKRVLTETGCEKCTVRPLIELIAPSETTAAAQR</sequence>
<dbReference type="AlphaFoldDB" id="A0A067CES3"/>
<dbReference type="Proteomes" id="UP000030745">
    <property type="component" value="Unassembled WGS sequence"/>
</dbReference>
<evidence type="ECO:0000313" key="1">
    <source>
        <dbReference type="EMBL" id="KDO29229.1"/>
    </source>
</evidence>
<dbReference type="GeneID" id="24141162"/>
<dbReference type="EMBL" id="KK583207">
    <property type="protein sequence ID" value="KDO29229.1"/>
    <property type="molecule type" value="Genomic_DNA"/>
</dbReference>
<dbReference type="VEuPathDB" id="FungiDB:SPRG_19898"/>
<accession>A0A067CES3</accession>
<gene>
    <name evidence="1" type="ORF">SPRG_19898</name>
</gene>
<dbReference type="OMA" id="ASRLYEW"/>
<reference evidence="1 2" key="1">
    <citation type="journal article" date="2013" name="PLoS Genet.">
        <title>Distinctive expansion of potential virulence genes in the genome of the oomycete fish pathogen Saprolegnia parasitica.</title>
        <authorList>
            <person name="Jiang R.H."/>
            <person name="de Bruijn I."/>
            <person name="Haas B.J."/>
            <person name="Belmonte R."/>
            <person name="Lobach L."/>
            <person name="Christie J."/>
            <person name="van den Ackerveken G."/>
            <person name="Bottin A."/>
            <person name="Bulone V."/>
            <person name="Diaz-Moreno S.M."/>
            <person name="Dumas B."/>
            <person name="Fan L."/>
            <person name="Gaulin E."/>
            <person name="Govers F."/>
            <person name="Grenville-Briggs L.J."/>
            <person name="Horner N.R."/>
            <person name="Levin J.Z."/>
            <person name="Mammella M."/>
            <person name="Meijer H.J."/>
            <person name="Morris P."/>
            <person name="Nusbaum C."/>
            <person name="Oome S."/>
            <person name="Phillips A.J."/>
            <person name="van Rooyen D."/>
            <person name="Rzeszutek E."/>
            <person name="Saraiva M."/>
            <person name="Secombes C.J."/>
            <person name="Seidl M.F."/>
            <person name="Snel B."/>
            <person name="Stassen J.H."/>
            <person name="Sykes S."/>
            <person name="Tripathy S."/>
            <person name="van den Berg H."/>
            <person name="Vega-Arreguin J.C."/>
            <person name="Wawra S."/>
            <person name="Young S.K."/>
            <person name="Zeng Q."/>
            <person name="Dieguez-Uribeondo J."/>
            <person name="Russ C."/>
            <person name="Tyler B.M."/>
            <person name="van West P."/>
        </authorList>
    </citation>
    <scope>NUCLEOTIDE SEQUENCE [LARGE SCALE GENOMIC DNA]</scope>
    <source>
        <strain evidence="1 2">CBS 223.65</strain>
    </source>
</reference>
<evidence type="ECO:0000313" key="2">
    <source>
        <dbReference type="Proteomes" id="UP000030745"/>
    </source>
</evidence>
<dbReference type="RefSeq" id="XP_012200125.1">
    <property type="nucleotide sequence ID" value="XM_012344735.1"/>
</dbReference>
<organism evidence="1 2">
    <name type="scientific">Saprolegnia parasitica (strain CBS 223.65)</name>
    <dbReference type="NCBI Taxonomy" id="695850"/>
    <lineage>
        <taxon>Eukaryota</taxon>
        <taxon>Sar</taxon>
        <taxon>Stramenopiles</taxon>
        <taxon>Oomycota</taxon>
        <taxon>Saprolegniomycetes</taxon>
        <taxon>Saprolegniales</taxon>
        <taxon>Saprolegniaceae</taxon>
        <taxon>Saprolegnia</taxon>
    </lineage>
</organism>
<keyword evidence="2" id="KW-1185">Reference proteome</keyword>
<name>A0A067CES3_SAPPC</name>
<protein>
    <submittedName>
        <fullName evidence="1">Uncharacterized protein</fullName>
    </submittedName>
</protein>